<feature type="region of interest" description="Disordered" evidence="1">
    <location>
        <begin position="170"/>
        <end position="215"/>
    </location>
</feature>
<feature type="compositionally biased region" description="Acidic residues" evidence="1">
    <location>
        <begin position="193"/>
        <end position="215"/>
    </location>
</feature>
<evidence type="ECO:0000313" key="3">
    <source>
        <dbReference type="Proteomes" id="UP000449092"/>
    </source>
</evidence>
<gene>
    <name evidence="2" type="ORF">F4X82_00615</name>
</gene>
<evidence type="ECO:0000256" key="1">
    <source>
        <dbReference type="SAM" id="MobiDB-lite"/>
    </source>
</evidence>
<feature type="region of interest" description="Disordered" evidence="1">
    <location>
        <begin position="1"/>
        <end position="64"/>
    </location>
</feature>
<proteinExistence type="predicted"/>
<sequence length="334" mass="35639">MEQAEKADEATEVRTQDEPPSSGADVTVLVETPAQDEVEAEAQAETTPSVEVEESEQESTHSPDIVDVDAQTIRQAQDQLDGLSLYIKSLLVDLVECHVALRDLEFAADNLFTSETAYQDLGIIVTGDLSAQMWLEDETLDISDEERLSQAKILIGHAVNDIQRAEYACGQQDVSEEVEQPAPTVSQSSSGDDSSDTALDDPVDLEADGSTDDDSTVMIDEGIAAQLAEIVQSRFNLEVALYLLIHSGCFVGNEEATDVINTVVPIISDQDIGTFEAPGPVGEIEGLIVKSGEAMVDGDLTAAQEFADAATALLGSTRQQIESVSSLPSCMGMP</sequence>
<comment type="caution">
    <text evidence="2">The sequence shown here is derived from an EMBL/GenBank/DDBJ whole genome shotgun (WGS) entry which is preliminary data.</text>
</comment>
<dbReference type="EMBL" id="VXOY01000006">
    <property type="protein sequence ID" value="MYE38009.1"/>
    <property type="molecule type" value="Genomic_DNA"/>
</dbReference>
<name>A0A845D991_9BACT</name>
<dbReference type="AlphaFoldDB" id="A0A845D991"/>
<reference evidence="2 3" key="1">
    <citation type="submission" date="2019-09" db="EMBL/GenBank/DDBJ databases">
        <title>Characterisation of the sponge microbiome using genome-centric metagenomics.</title>
        <authorList>
            <person name="Engelberts J.P."/>
            <person name="Robbins S.J."/>
            <person name="De Goeij J.M."/>
            <person name="Aranda M."/>
            <person name="Bell S.C."/>
            <person name="Webster N.S."/>
        </authorList>
    </citation>
    <scope>NUCLEOTIDE SEQUENCE [LARGE SCALE GENOMIC DNA]</scope>
    <source>
        <strain evidence="2">SB0662_bin_43</strain>
    </source>
</reference>
<feature type="compositionally biased region" description="Basic and acidic residues" evidence="1">
    <location>
        <begin position="1"/>
        <end position="17"/>
    </location>
</feature>
<organism evidence="2 3">
    <name type="scientific">Candidatus Spechtbacteria bacterium SB0662_bin_43</name>
    <dbReference type="NCBI Taxonomy" id="2604897"/>
    <lineage>
        <taxon>Bacteria</taxon>
        <taxon>Candidatus Spechtiibacteriota</taxon>
    </lineage>
</organism>
<dbReference type="Proteomes" id="UP000449092">
    <property type="component" value="Unassembled WGS sequence"/>
</dbReference>
<evidence type="ECO:0000313" key="2">
    <source>
        <dbReference type="EMBL" id="MYE38009.1"/>
    </source>
</evidence>
<accession>A0A845D991</accession>
<protein>
    <submittedName>
        <fullName evidence="2">Uncharacterized protein</fullName>
    </submittedName>
</protein>